<accession>A0A1X7UYG4</accession>
<dbReference type="InParanoid" id="A0A1X7UYG4"/>
<feature type="signal peptide" evidence="1">
    <location>
        <begin position="1"/>
        <end position="17"/>
    </location>
</feature>
<reference evidence="2" key="1">
    <citation type="submission" date="2017-05" db="UniProtKB">
        <authorList>
            <consortium name="EnsemblMetazoa"/>
        </authorList>
    </citation>
    <scope>IDENTIFICATION</scope>
</reference>
<sequence>LMLLISLYLSLSLNSDSYQFSLILNHCFIPHCSQTLQPLYSLLLFNSCSFSFFLD</sequence>
<dbReference type="AlphaFoldDB" id="A0A1X7UYG4"/>
<organism evidence="2">
    <name type="scientific">Amphimedon queenslandica</name>
    <name type="common">Sponge</name>
    <dbReference type="NCBI Taxonomy" id="400682"/>
    <lineage>
        <taxon>Eukaryota</taxon>
        <taxon>Metazoa</taxon>
        <taxon>Porifera</taxon>
        <taxon>Demospongiae</taxon>
        <taxon>Heteroscleromorpha</taxon>
        <taxon>Haplosclerida</taxon>
        <taxon>Niphatidae</taxon>
        <taxon>Amphimedon</taxon>
    </lineage>
</organism>
<protein>
    <submittedName>
        <fullName evidence="2">Uncharacterized protein</fullName>
    </submittedName>
</protein>
<keyword evidence="1" id="KW-0732">Signal</keyword>
<feature type="chain" id="PRO_5012304699" evidence="1">
    <location>
        <begin position="18"/>
        <end position="55"/>
    </location>
</feature>
<name>A0A1X7UYG4_AMPQE</name>
<proteinExistence type="predicted"/>
<dbReference type="EnsemblMetazoa" id="Aqu2.1.32407_001">
    <property type="protein sequence ID" value="Aqu2.1.32407_001"/>
    <property type="gene ID" value="Aqu2.1.32407"/>
</dbReference>
<evidence type="ECO:0000313" key="2">
    <source>
        <dbReference type="EnsemblMetazoa" id="Aqu2.1.32407_001"/>
    </source>
</evidence>
<evidence type="ECO:0000256" key="1">
    <source>
        <dbReference type="SAM" id="SignalP"/>
    </source>
</evidence>